<evidence type="ECO:0000313" key="2">
    <source>
        <dbReference type="Proteomes" id="UP000276133"/>
    </source>
</evidence>
<keyword evidence="2" id="KW-1185">Reference proteome</keyword>
<accession>A0A3M7RQP5</accession>
<sequence length="83" mass="9755">MSTKKIETAINSHNCCFICRRKRSDRIKLRTINKNSIIHAFKMKRIIIDENARCCRNHLDNNGCIKEELYGQIQSINKNVSYV</sequence>
<reference evidence="1 2" key="1">
    <citation type="journal article" date="2018" name="Sci. Rep.">
        <title>Genomic signatures of local adaptation to the degree of environmental predictability in rotifers.</title>
        <authorList>
            <person name="Franch-Gras L."/>
            <person name="Hahn C."/>
            <person name="Garcia-Roger E.M."/>
            <person name="Carmona M.J."/>
            <person name="Serra M."/>
            <person name="Gomez A."/>
        </authorList>
    </citation>
    <scope>NUCLEOTIDE SEQUENCE [LARGE SCALE GENOMIC DNA]</scope>
    <source>
        <strain evidence="1">HYR1</strain>
    </source>
</reference>
<dbReference type="Proteomes" id="UP000276133">
    <property type="component" value="Unassembled WGS sequence"/>
</dbReference>
<dbReference type="EMBL" id="REGN01002846">
    <property type="protein sequence ID" value="RNA25862.1"/>
    <property type="molecule type" value="Genomic_DNA"/>
</dbReference>
<evidence type="ECO:0000313" key="1">
    <source>
        <dbReference type="EMBL" id="RNA25862.1"/>
    </source>
</evidence>
<dbReference type="AlphaFoldDB" id="A0A3M7RQP5"/>
<gene>
    <name evidence="1" type="ORF">BpHYR1_008198</name>
</gene>
<proteinExistence type="predicted"/>
<name>A0A3M7RQP5_BRAPC</name>
<comment type="caution">
    <text evidence="1">The sequence shown here is derived from an EMBL/GenBank/DDBJ whole genome shotgun (WGS) entry which is preliminary data.</text>
</comment>
<organism evidence="1 2">
    <name type="scientific">Brachionus plicatilis</name>
    <name type="common">Marine rotifer</name>
    <name type="synonym">Brachionus muelleri</name>
    <dbReference type="NCBI Taxonomy" id="10195"/>
    <lineage>
        <taxon>Eukaryota</taxon>
        <taxon>Metazoa</taxon>
        <taxon>Spiralia</taxon>
        <taxon>Gnathifera</taxon>
        <taxon>Rotifera</taxon>
        <taxon>Eurotatoria</taxon>
        <taxon>Monogononta</taxon>
        <taxon>Pseudotrocha</taxon>
        <taxon>Ploima</taxon>
        <taxon>Brachionidae</taxon>
        <taxon>Brachionus</taxon>
    </lineage>
</organism>
<protein>
    <submittedName>
        <fullName evidence="1">Uncharacterized protein</fullName>
    </submittedName>
</protein>